<evidence type="ECO:0000313" key="5">
    <source>
        <dbReference type="EMBL" id="WAX58068.1"/>
    </source>
</evidence>
<feature type="signal peptide" evidence="4">
    <location>
        <begin position="1"/>
        <end position="22"/>
    </location>
</feature>
<dbReference type="CDD" id="cd13538">
    <property type="entry name" value="PBP2_ModA_like_1"/>
    <property type="match status" value="1"/>
</dbReference>
<protein>
    <submittedName>
        <fullName evidence="5">Molybdate ABC transporter substrate-binding protein</fullName>
    </submittedName>
</protein>
<dbReference type="InterPro" id="IPR005950">
    <property type="entry name" value="ModA"/>
</dbReference>
<dbReference type="PANTHER" id="PTHR30632">
    <property type="entry name" value="MOLYBDATE-BINDING PERIPLASMIC PROTEIN"/>
    <property type="match status" value="1"/>
</dbReference>
<organism evidence="5 6">
    <name type="scientific">Jatrophihabitans cynanchi</name>
    <dbReference type="NCBI Taxonomy" id="2944128"/>
    <lineage>
        <taxon>Bacteria</taxon>
        <taxon>Bacillati</taxon>
        <taxon>Actinomycetota</taxon>
        <taxon>Actinomycetes</taxon>
        <taxon>Jatrophihabitantales</taxon>
        <taxon>Jatrophihabitantaceae</taxon>
        <taxon>Jatrophihabitans</taxon>
    </lineage>
</organism>
<reference evidence="5" key="1">
    <citation type="submission" date="2022-05" db="EMBL/GenBank/DDBJ databases">
        <title>Jatrophihabitans sp. SB3-54 whole genome sequence.</title>
        <authorList>
            <person name="Suh M.K."/>
            <person name="Eom M.K."/>
            <person name="Kim J.S."/>
            <person name="Kim H.S."/>
            <person name="Do H.E."/>
            <person name="Shin Y.K."/>
            <person name="Lee J.-S."/>
        </authorList>
    </citation>
    <scope>NUCLEOTIDE SEQUENCE</scope>
    <source>
        <strain evidence="5">SB3-54</strain>
    </source>
</reference>
<dbReference type="Pfam" id="PF13531">
    <property type="entry name" value="SBP_bac_11"/>
    <property type="match status" value="1"/>
</dbReference>
<dbReference type="PIRSF" id="PIRSF004846">
    <property type="entry name" value="ModA"/>
    <property type="match status" value="1"/>
</dbReference>
<dbReference type="Proteomes" id="UP001164693">
    <property type="component" value="Chromosome"/>
</dbReference>
<gene>
    <name evidence="5" type="primary">modA</name>
    <name evidence="5" type="ORF">M6B22_04680</name>
</gene>
<dbReference type="InterPro" id="IPR050682">
    <property type="entry name" value="ModA/WtpA"/>
</dbReference>
<proteinExistence type="inferred from homology"/>
<keyword evidence="6" id="KW-1185">Reference proteome</keyword>
<evidence type="ECO:0000256" key="1">
    <source>
        <dbReference type="ARBA" id="ARBA00009175"/>
    </source>
</evidence>
<evidence type="ECO:0000256" key="3">
    <source>
        <dbReference type="ARBA" id="ARBA00022729"/>
    </source>
</evidence>
<feature type="chain" id="PRO_5045622788" evidence="4">
    <location>
        <begin position="23"/>
        <end position="255"/>
    </location>
</feature>
<name>A0ABY7K0N1_9ACTN</name>
<evidence type="ECO:0000256" key="4">
    <source>
        <dbReference type="SAM" id="SignalP"/>
    </source>
</evidence>
<sequence length="255" mass="25157">MKRAAALLAALAVVVAGCSSSADPSGGARDGLAGSITVFAAASLTDPFRALGTQFEQAHHGTKIVFSFGGSSALATQIDEGAPGDVFASAATKNMSDVTEAGNAADPVTFAKNTMQIAAAPGNPEHVTSVADLAKPGIKVALCEATVPCGVVAAEVLAKAGVSVKATASEPDVKSVVAVVESGEVDAGVVYVTDVKAAGDKVVGVPIPDAQNATTDYPIATLNGSKNATLAKAFVDYVLSADGQRVLAAAGFGSP</sequence>
<dbReference type="NCBIfam" id="TIGR01256">
    <property type="entry name" value="modA"/>
    <property type="match status" value="1"/>
</dbReference>
<dbReference type="PROSITE" id="PS51257">
    <property type="entry name" value="PROKAR_LIPOPROTEIN"/>
    <property type="match status" value="1"/>
</dbReference>
<keyword evidence="3 4" id="KW-0732">Signal</keyword>
<dbReference type="RefSeq" id="WP_269444617.1">
    <property type="nucleotide sequence ID" value="NZ_CP097463.1"/>
</dbReference>
<dbReference type="EMBL" id="CP097463">
    <property type="protein sequence ID" value="WAX58068.1"/>
    <property type="molecule type" value="Genomic_DNA"/>
</dbReference>
<evidence type="ECO:0000313" key="6">
    <source>
        <dbReference type="Proteomes" id="UP001164693"/>
    </source>
</evidence>
<evidence type="ECO:0000256" key="2">
    <source>
        <dbReference type="ARBA" id="ARBA00022723"/>
    </source>
</evidence>
<accession>A0ABY7K0N1</accession>
<comment type="similarity">
    <text evidence="1">Belongs to the bacterial solute-binding protein ModA family.</text>
</comment>
<keyword evidence="2" id="KW-0479">Metal-binding</keyword>
<dbReference type="Gene3D" id="3.40.190.10">
    <property type="entry name" value="Periplasmic binding protein-like II"/>
    <property type="match status" value="2"/>
</dbReference>
<dbReference type="SUPFAM" id="SSF53850">
    <property type="entry name" value="Periplasmic binding protein-like II"/>
    <property type="match status" value="1"/>
</dbReference>
<dbReference type="PANTHER" id="PTHR30632:SF0">
    <property type="entry name" value="SULFATE-BINDING PROTEIN"/>
    <property type="match status" value="1"/>
</dbReference>